<dbReference type="EMBL" id="JAZHOF010000003">
    <property type="protein sequence ID" value="MEJ8571540.1"/>
    <property type="molecule type" value="Genomic_DNA"/>
</dbReference>
<protein>
    <recommendedName>
        <fullName evidence="9">TRAP transporter small permease protein</fullName>
    </recommendedName>
</protein>
<dbReference type="InterPro" id="IPR055348">
    <property type="entry name" value="DctQ"/>
</dbReference>
<evidence type="ECO:0000313" key="12">
    <source>
        <dbReference type="Proteomes" id="UP001378188"/>
    </source>
</evidence>
<dbReference type="GO" id="GO:0022857">
    <property type="term" value="F:transmembrane transporter activity"/>
    <property type="evidence" value="ECO:0007669"/>
    <property type="project" value="UniProtKB-UniRule"/>
</dbReference>
<evidence type="ECO:0000256" key="4">
    <source>
        <dbReference type="ARBA" id="ARBA00022519"/>
    </source>
</evidence>
<keyword evidence="6 9" id="KW-1133">Transmembrane helix</keyword>
<accession>A0AAW9RHY6</accession>
<evidence type="ECO:0000313" key="11">
    <source>
        <dbReference type="EMBL" id="MEJ8571540.1"/>
    </source>
</evidence>
<keyword evidence="4 9" id="KW-0997">Cell inner membrane</keyword>
<feature type="transmembrane region" description="Helical" evidence="9">
    <location>
        <begin position="33"/>
        <end position="56"/>
    </location>
</feature>
<proteinExistence type="inferred from homology"/>
<dbReference type="PANTHER" id="PTHR35011">
    <property type="entry name" value="2,3-DIKETO-L-GULONATE TRAP TRANSPORTER SMALL PERMEASE PROTEIN YIAM"/>
    <property type="match status" value="1"/>
</dbReference>
<evidence type="ECO:0000256" key="7">
    <source>
        <dbReference type="ARBA" id="ARBA00023136"/>
    </source>
</evidence>
<evidence type="ECO:0000256" key="8">
    <source>
        <dbReference type="ARBA" id="ARBA00038436"/>
    </source>
</evidence>
<organism evidence="11 12">
    <name type="scientific">Microbaculum marinum</name>
    <dbReference type="NCBI Taxonomy" id="1764581"/>
    <lineage>
        <taxon>Bacteria</taxon>
        <taxon>Pseudomonadati</taxon>
        <taxon>Pseudomonadota</taxon>
        <taxon>Alphaproteobacteria</taxon>
        <taxon>Hyphomicrobiales</taxon>
        <taxon>Tepidamorphaceae</taxon>
        <taxon>Microbaculum</taxon>
    </lineage>
</organism>
<keyword evidence="5 9" id="KW-0812">Transmembrane</keyword>
<keyword evidence="12" id="KW-1185">Reference proteome</keyword>
<evidence type="ECO:0000259" key="10">
    <source>
        <dbReference type="Pfam" id="PF04290"/>
    </source>
</evidence>
<dbReference type="GO" id="GO:0005886">
    <property type="term" value="C:plasma membrane"/>
    <property type="evidence" value="ECO:0007669"/>
    <property type="project" value="UniProtKB-SubCell"/>
</dbReference>
<feature type="domain" description="Tripartite ATP-independent periplasmic transporters DctQ component" evidence="10">
    <location>
        <begin position="43"/>
        <end position="170"/>
    </location>
</feature>
<comment type="subcellular location">
    <subcellularLocation>
        <location evidence="1 9">Cell inner membrane</location>
        <topology evidence="1 9">Multi-pass membrane protein</topology>
    </subcellularLocation>
</comment>
<keyword evidence="3" id="KW-1003">Cell membrane</keyword>
<dbReference type="AlphaFoldDB" id="A0AAW9RHY6"/>
<dbReference type="RefSeq" id="WP_340329239.1">
    <property type="nucleotide sequence ID" value="NZ_JAZHOF010000003.1"/>
</dbReference>
<gene>
    <name evidence="11" type="ORF">V3328_08655</name>
</gene>
<keyword evidence="2 9" id="KW-0813">Transport</keyword>
<evidence type="ECO:0000256" key="1">
    <source>
        <dbReference type="ARBA" id="ARBA00004429"/>
    </source>
</evidence>
<comment type="function">
    <text evidence="9">Part of the tripartite ATP-independent periplasmic (TRAP) transport system.</text>
</comment>
<dbReference type="Pfam" id="PF04290">
    <property type="entry name" value="DctQ"/>
    <property type="match status" value="1"/>
</dbReference>
<dbReference type="Proteomes" id="UP001378188">
    <property type="component" value="Unassembled WGS sequence"/>
</dbReference>
<keyword evidence="7 9" id="KW-0472">Membrane</keyword>
<feature type="transmembrane region" description="Helical" evidence="9">
    <location>
        <begin position="62"/>
        <end position="87"/>
    </location>
</feature>
<sequence>MSDGWGRQLDLQSDALPRGWSSLDRGLLKTTRIVLFVVGSLFTLMISLEVVSRYAFGFSTFFVSAAARFLLLWFFMLGAGLALRVGAHVGFELLLRALGPRRRRILQTVINVLALVFFAEMVWGGVLALGPAAMQMDSALNVSLVWAFLAVPVGFVLLIYHVVVLMVTGLQPTGAEEHPI</sequence>
<evidence type="ECO:0000256" key="6">
    <source>
        <dbReference type="ARBA" id="ARBA00022989"/>
    </source>
</evidence>
<evidence type="ECO:0000256" key="3">
    <source>
        <dbReference type="ARBA" id="ARBA00022475"/>
    </source>
</evidence>
<comment type="caution">
    <text evidence="11">The sequence shown here is derived from an EMBL/GenBank/DDBJ whole genome shotgun (WGS) entry which is preliminary data.</text>
</comment>
<dbReference type="InterPro" id="IPR007387">
    <property type="entry name" value="TRAP_DctQ"/>
</dbReference>
<feature type="transmembrane region" description="Helical" evidence="9">
    <location>
        <begin position="108"/>
        <end position="132"/>
    </location>
</feature>
<feature type="transmembrane region" description="Helical" evidence="9">
    <location>
        <begin position="144"/>
        <end position="167"/>
    </location>
</feature>
<comment type="subunit">
    <text evidence="9">The complex comprises the extracytoplasmic solute receptor protein and the two transmembrane proteins.</text>
</comment>
<dbReference type="PANTHER" id="PTHR35011:SF2">
    <property type="entry name" value="2,3-DIKETO-L-GULONATE TRAP TRANSPORTER SMALL PERMEASE PROTEIN YIAM"/>
    <property type="match status" value="1"/>
</dbReference>
<dbReference type="GO" id="GO:0015740">
    <property type="term" value="P:C4-dicarboxylate transport"/>
    <property type="evidence" value="ECO:0007669"/>
    <property type="project" value="TreeGrafter"/>
</dbReference>
<comment type="similarity">
    <text evidence="8 9">Belongs to the TRAP transporter small permease family.</text>
</comment>
<evidence type="ECO:0000256" key="5">
    <source>
        <dbReference type="ARBA" id="ARBA00022692"/>
    </source>
</evidence>
<name>A0AAW9RHY6_9HYPH</name>
<evidence type="ECO:0000256" key="9">
    <source>
        <dbReference type="RuleBase" id="RU369079"/>
    </source>
</evidence>
<evidence type="ECO:0000256" key="2">
    <source>
        <dbReference type="ARBA" id="ARBA00022448"/>
    </source>
</evidence>
<reference evidence="11 12" key="1">
    <citation type="submission" date="2024-02" db="EMBL/GenBank/DDBJ databases">
        <title>Genome analysis and characterization of Microbaculum marinisediminis sp. nov., isolated from marine sediment.</title>
        <authorList>
            <person name="Du Z.-J."/>
            <person name="Ye Y.-Q."/>
            <person name="Zhang Z.-R."/>
            <person name="Yuan S.-M."/>
            <person name="Zhang X.-Y."/>
        </authorList>
    </citation>
    <scope>NUCLEOTIDE SEQUENCE [LARGE SCALE GENOMIC DNA]</scope>
    <source>
        <strain evidence="11 12">SDUM1044001</strain>
    </source>
</reference>